<comment type="subcellular location">
    <subcellularLocation>
        <location evidence="1">Membrane</location>
        <topology evidence="1">Multi-pass membrane protein</topology>
    </subcellularLocation>
</comment>
<dbReference type="PANTHER" id="PTHR24243">
    <property type="entry name" value="G-PROTEIN COUPLED RECEPTOR"/>
    <property type="match status" value="1"/>
</dbReference>
<evidence type="ECO:0000259" key="9">
    <source>
        <dbReference type="PROSITE" id="PS50262"/>
    </source>
</evidence>
<dbReference type="AlphaFoldDB" id="A0A8B6E596"/>
<feature type="transmembrane region" description="Helical" evidence="8">
    <location>
        <begin position="146"/>
        <end position="169"/>
    </location>
</feature>
<evidence type="ECO:0000256" key="7">
    <source>
        <dbReference type="ARBA" id="ARBA00023224"/>
    </source>
</evidence>
<feature type="transmembrane region" description="Helical" evidence="8">
    <location>
        <begin position="189"/>
        <end position="218"/>
    </location>
</feature>
<dbReference type="PROSITE" id="PS50262">
    <property type="entry name" value="G_PROTEIN_RECEP_F1_2"/>
    <property type="match status" value="1"/>
</dbReference>
<evidence type="ECO:0000256" key="5">
    <source>
        <dbReference type="ARBA" id="ARBA00023136"/>
    </source>
</evidence>
<dbReference type="SUPFAM" id="SSF81321">
    <property type="entry name" value="Family A G protein-coupled receptor-like"/>
    <property type="match status" value="1"/>
</dbReference>
<dbReference type="Proteomes" id="UP000596742">
    <property type="component" value="Unassembled WGS sequence"/>
</dbReference>
<keyword evidence="2 8" id="KW-0812">Transmembrane</keyword>
<evidence type="ECO:0000256" key="8">
    <source>
        <dbReference type="SAM" id="Phobius"/>
    </source>
</evidence>
<organism evidence="10 12">
    <name type="scientific">Mytilus galloprovincialis</name>
    <name type="common">Mediterranean mussel</name>
    <dbReference type="NCBI Taxonomy" id="29158"/>
    <lineage>
        <taxon>Eukaryota</taxon>
        <taxon>Metazoa</taxon>
        <taxon>Spiralia</taxon>
        <taxon>Lophotrochozoa</taxon>
        <taxon>Mollusca</taxon>
        <taxon>Bivalvia</taxon>
        <taxon>Autobranchia</taxon>
        <taxon>Pteriomorphia</taxon>
        <taxon>Mytilida</taxon>
        <taxon>Mytiloidea</taxon>
        <taxon>Mytilidae</taxon>
        <taxon>Mytilinae</taxon>
        <taxon>Mytilus</taxon>
    </lineage>
</organism>
<dbReference type="EMBL" id="UYJE01006475">
    <property type="protein sequence ID" value="VDI46266.1"/>
    <property type="molecule type" value="Genomic_DNA"/>
</dbReference>
<feature type="transmembrane region" description="Helical" evidence="8">
    <location>
        <begin position="249"/>
        <end position="271"/>
    </location>
</feature>
<keyword evidence="7" id="KW-0807">Transducer</keyword>
<keyword evidence="5 8" id="KW-0472">Membrane</keyword>
<dbReference type="CDD" id="cd14978">
    <property type="entry name" value="7tmA_FMRFamide_R-like"/>
    <property type="match status" value="1"/>
</dbReference>
<dbReference type="OrthoDB" id="9990906at2759"/>
<proteinExistence type="predicted"/>
<name>A0A8B6E596_MYTGA</name>
<dbReference type="Pfam" id="PF00001">
    <property type="entry name" value="7tm_1"/>
    <property type="match status" value="1"/>
</dbReference>
<evidence type="ECO:0000313" key="12">
    <source>
        <dbReference type="Proteomes" id="UP000596742"/>
    </source>
</evidence>
<evidence type="ECO:0000256" key="2">
    <source>
        <dbReference type="ARBA" id="ARBA00022692"/>
    </source>
</evidence>
<reference evidence="10" key="1">
    <citation type="submission" date="2018-11" db="EMBL/GenBank/DDBJ databases">
        <authorList>
            <person name="Alioto T."/>
            <person name="Alioto T."/>
        </authorList>
    </citation>
    <scope>NUCLEOTIDE SEQUENCE</scope>
</reference>
<dbReference type="InterPro" id="IPR017452">
    <property type="entry name" value="GPCR_Rhodpsn_7TM"/>
</dbReference>
<sequence length="365" mass="41863">MHVNATEIYQNSTTEYLNYYGTVNLERDIQKYSKPVICLSGFIGNFLSAAIFLSESQRKTSCSLYLGVRSLSDTGFLISLFFFWLGDMQVNAFKAPGLCQSIIFLSYVCAFLSVWFIVIVTFENYIRICMPFQVNTYCTTRKAKIIIVLFTLISFIIYNFTLWTFTVKIAPSGMSLCLPIQEFNYILQYLYYIDTVVTLVLPTLITIVLMIPITYNLLELLRRQQARLTGKSQQKDRRQSTPQSKVTKLLFSVSLAFILLSLPSHVVRTHLAISSFVALEKIDPLVVSLKYIFETIYYLSFAVNIVIYLTFGDRFRSDFKNKFCSRFSSKKEQASQTTPSVLNADREESNTLLCHANHVTSETHV</sequence>
<dbReference type="PANTHER" id="PTHR24243:SF230">
    <property type="entry name" value="G-PROTEIN COUPLED RECEPTORS FAMILY 1 PROFILE DOMAIN-CONTAINING PROTEIN"/>
    <property type="match status" value="1"/>
</dbReference>
<comment type="caution">
    <text evidence="10">The sequence shown here is derived from an EMBL/GenBank/DDBJ whole genome shotgun (WGS) entry which is preliminary data.</text>
</comment>
<keyword evidence="3 8" id="KW-1133">Transmembrane helix</keyword>
<evidence type="ECO:0000313" key="11">
    <source>
        <dbReference type="EMBL" id="VDI46266.1"/>
    </source>
</evidence>
<dbReference type="Gene3D" id="1.20.1070.10">
    <property type="entry name" value="Rhodopsin 7-helix transmembrane proteins"/>
    <property type="match status" value="1"/>
</dbReference>
<feature type="transmembrane region" description="Helical" evidence="8">
    <location>
        <begin position="291"/>
        <end position="311"/>
    </location>
</feature>
<keyword evidence="6" id="KW-0675">Receptor</keyword>
<evidence type="ECO:0000256" key="3">
    <source>
        <dbReference type="ARBA" id="ARBA00022989"/>
    </source>
</evidence>
<dbReference type="EMBL" id="UYJE01004584">
    <property type="protein sequence ID" value="VDI29294.1"/>
    <property type="molecule type" value="Genomic_DNA"/>
</dbReference>
<keyword evidence="12" id="KW-1185">Reference proteome</keyword>
<evidence type="ECO:0000256" key="6">
    <source>
        <dbReference type="ARBA" id="ARBA00023170"/>
    </source>
</evidence>
<feature type="transmembrane region" description="Helical" evidence="8">
    <location>
        <begin position="104"/>
        <end position="126"/>
    </location>
</feature>
<dbReference type="GO" id="GO:0004930">
    <property type="term" value="F:G protein-coupled receptor activity"/>
    <property type="evidence" value="ECO:0007669"/>
    <property type="project" value="UniProtKB-KW"/>
</dbReference>
<feature type="domain" description="G-protein coupled receptors family 1 profile" evidence="9">
    <location>
        <begin position="44"/>
        <end position="308"/>
    </location>
</feature>
<evidence type="ECO:0000256" key="4">
    <source>
        <dbReference type="ARBA" id="ARBA00023040"/>
    </source>
</evidence>
<dbReference type="InterPro" id="IPR000276">
    <property type="entry name" value="GPCR_Rhodpsn"/>
</dbReference>
<protein>
    <recommendedName>
        <fullName evidence="9">G-protein coupled receptors family 1 profile domain-containing protein</fullName>
    </recommendedName>
</protein>
<evidence type="ECO:0000313" key="10">
    <source>
        <dbReference type="EMBL" id="VDI29294.1"/>
    </source>
</evidence>
<keyword evidence="4" id="KW-0297">G-protein coupled receptor</keyword>
<evidence type="ECO:0000256" key="1">
    <source>
        <dbReference type="ARBA" id="ARBA00004141"/>
    </source>
</evidence>
<dbReference type="GO" id="GO:0005886">
    <property type="term" value="C:plasma membrane"/>
    <property type="evidence" value="ECO:0007669"/>
    <property type="project" value="TreeGrafter"/>
</dbReference>
<dbReference type="PRINTS" id="PR00237">
    <property type="entry name" value="GPCRRHODOPSN"/>
</dbReference>
<accession>A0A8B6E596</accession>
<gene>
    <name evidence="11" type="ORF">MGAL_10B060876</name>
    <name evidence="10" type="ORF">MGAL_10B078049</name>
</gene>
<feature type="transmembrane region" description="Helical" evidence="8">
    <location>
        <begin position="64"/>
        <end position="84"/>
    </location>
</feature>